<evidence type="ECO:0000256" key="14">
    <source>
        <dbReference type="ARBA" id="ARBA00032470"/>
    </source>
</evidence>
<evidence type="ECO:0000259" key="16">
    <source>
        <dbReference type="Pfam" id="PF01432"/>
    </source>
</evidence>
<dbReference type="InterPro" id="IPR024079">
    <property type="entry name" value="MetalloPept_cat_dom_sf"/>
</dbReference>
<comment type="subcellular location">
    <subcellularLocation>
        <location evidence="2">Mitochondrion matrix</location>
    </subcellularLocation>
</comment>
<evidence type="ECO:0000256" key="15">
    <source>
        <dbReference type="RuleBase" id="RU003435"/>
    </source>
</evidence>
<keyword evidence="6 15" id="KW-0645">Protease</keyword>
<sequence length="768" mass="86446">MLKLSCCLLRTSTRHALRPCIPSRPFAVAAPTTAVSDLNPNLSNGHDRSHDDVFLRQIFDSQKIWNHFSQERISGSSRGLFQNHHLTDPSGFLRYAQVTRARAQSIVEEVLSASSTEEYIALPRRLDVLSDTLCRILDIADFVRATHPDVQFQKAATQAYAYLFEYMNVLNTTPGLKINLQKAVSNPEISRAWNEEEKTVAQILLKDFGQSAIDLPKEKRQHFVDLSNEMKRLGHDFVENMAPKTSHLEFDVDQLKGMNPLILGRYSTRRKKVSLPTTGEVPYVALDSVEDESVRRKIYIHGRQTSKAQIQKLEQLMETRAKIASLSDYKSYAHMSLIDKMAKSPEAVNSFLTALSADNAPHVMQEIENMKALKGTGGGSSDIYPWDITYYRNRLNTSIQSKSRKPDFMAAYFSLGTVMQGLSRVFNRLYGIRFVPRETTPGETWNHDVRRLDVFHETEGHVAVLYADLFARAGKTPNPTHFTLRCSRLVSSADEAEKDNDGMATSISPSNKGRYQLPIIALVCDFAHPRNDSTPSLLAFQDVRTLFHEMGHAIHSILGRTSLQIVSGTRCPTDFAELPSVLMESFASDPSVLGLFARHWETDAPLPYEMVEDFLQMQRRGQGFQTETQILFSLLDQAYHSSLPLTMEGGIDSSKIFFDIYDKYGSVREPRNTSAQGFFGHLVEYGGTYYSYLFDRAIAGKIWRDVFRGGKAGGGLDREAGERYKEEVLKWGGSRSGWACVSGVLGDERLKDGGKEAMEEVGRWGVHD</sequence>
<dbReference type="InterPro" id="IPR001567">
    <property type="entry name" value="Pept_M3A_M3B_dom"/>
</dbReference>
<dbReference type="CDD" id="cd06457">
    <property type="entry name" value="M3A_MIP"/>
    <property type="match status" value="1"/>
</dbReference>
<keyword evidence="8 15" id="KW-0378">Hydrolase</keyword>
<gene>
    <name evidence="17" type="ORF">OEA41_002228</name>
</gene>
<dbReference type="PANTHER" id="PTHR11804">
    <property type="entry name" value="PROTEASE M3 THIMET OLIGOPEPTIDASE-RELATED"/>
    <property type="match status" value="1"/>
</dbReference>
<comment type="catalytic activity">
    <reaction evidence="1">
        <text>Release of an N-terminal octapeptide as second stage of processing of some proteins imported into the mitochondrion.</text>
        <dbReference type="EC" id="3.4.24.59"/>
    </reaction>
</comment>
<dbReference type="Pfam" id="PF01432">
    <property type="entry name" value="Peptidase_M3"/>
    <property type="match status" value="1"/>
</dbReference>
<dbReference type="GO" id="GO:0006518">
    <property type="term" value="P:peptide metabolic process"/>
    <property type="evidence" value="ECO:0007669"/>
    <property type="project" value="TreeGrafter"/>
</dbReference>
<dbReference type="GO" id="GO:0004222">
    <property type="term" value="F:metalloendopeptidase activity"/>
    <property type="evidence" value="ECO:0007669"/>
    <property type="project" value="UniProtKB-EC"/>
</dbReference>
<evidence type="ECO:0000256" key="5">
    <source>
        <dbReference type="ARBA" id="ARBA00018046"/>
    </source>
</evidence>
<evidence type="ECO:0000256" key="1">
    <source>
        <dbReference type="ARBA" id="ARBA00000436"/>
    </source>
</evidence>
<dbReference type="InterPro" id="IPR045090">
    <property type="entry name" value="Pept_M3A_M3B"/>
</dbReference>
<evidence type="ECO:0000256" key="10">
    <source>
        <dbReference type="ARBA" id="ARBA00022946"/>
    </source>
</evidence>
<dbReference type="PANTHER" id="PTHR11804:SF79">
    <property type="entry name" value="MITOCHONDRIAL INTERMEDIATE PEPTIDASE"/>
    <property type="match status" value="1"/>
</dbReference>
<keyword evidence="12" id="KW-0496">Mitochondrion</keyword>
<evidence type="ECO:0000313" key="18">
    <source>
        <dbReference type="Proteomes" id="UP001276659"/>
    </source>
</evidence>
<dbReference type="Gene3D" id="3.40.390.10">
    <property type="entry name" value="Collagenase (Catalytic Domain)"/>
    <property type="match status" value="1"/>
</dbReference>
<dbReference type="FunFam" id="3.40.390.10:FF:000055">
    <property type="entry name" value="Related to mitochondrial intermediate peptidase"/>
    <property type="match status" value="1"/>
</dbReference>
<keyword evidence="10" id="KW-0809">Transit peptide</keyword>
<comment type="cofactor">
    <cofactor evidence="15">
        <name>Zn(2+)</name>
        <dbReference type="ChEBI" id="CHEBI:29105"/>
    </cofactor>
    <text evidence="15">Binds 1 zinc ion.</text>
</comment>
<evidence type="ECO:0000256" key="6">
    <source>
        <dbReference type="ARBA" id="ARBA00022670"/>
    </source>
</evidence>
<comment type="similarity">
    <text evidence="3 15">Belongs to the peptidase M3 family.</text>
</comment>
<comment type="caution">
    <text evidence="17">The sequence shown here is derived from an EMBL/GenBank/DDBJ whole genome shotgun (WGS) entry which is preliminary data.</text>
</comment>
<feature type="domain" description="Peptidase M3A/M3B catalytic" evidence="16">
    <location>
        <begin position="286"/>
        <end position="759"/>
    </location>
</feature>
<keyword evidence="11 15" id="KW-0482">Metalloprotease</keyword>
<name>A0AAD9ZDX4_9LECA</name>
<evidence type="ECO:0000256" key="7">
    <source>
        <dbReference type="ARBA" id="ARBA00022723"/>
    </source>
</evidence>
<dbReference type="InterPro" id="IPR033851">
    <property type="entry name" value="M3A_MIP"/>
</dbReference>
<protein>
    <recommendedName>
        <fullName evidence="5">Mitochondrial intermediate peptidase</fullName>
        <ecNumber evidence="4">3.4.24.59</ecNumber>
    </recommendedName>
    <alternativeName>
        <fullName evidence="14">Octapeptidyl aminopeptidase</fullName>
    </alternativeName>
</protein>
<reference evidence="17" key="1">
    <citation type="submission" date="2022-11" db="EMBL/GenBank/DDBJ databases">
        <title>Chromosomal genome sequence assembly and mating type (MAT) locus characterization of the leprose asexual lichenized fungus Lepraria neglecta (Nyl.) Erichsen.</title>
        <authorList>
            <person name="Allen J.L."/>
            <person name="Pfeffer B."/>
        </authorList>
    </citation>
    <scope>NUCLEOTIDE SEQUENCE</scope>
    <source>
        <strain evidence="17">Allen 5258</strain>
    </source>
</reference>
<dbReference type="Gene3D" id="1.10.1370.10">
    <property type="entry name" value="Neurolysin, domain 3"/>
    <property type="match status" value="1"/>
</dbReference>
<dbReference type="AlphaFoldDB" id="A0AAD9ZDX4"/>
<dbReference type="GO" id="GO:0005759">
    <property type="term" value="C:mitochondrial matrix"/>
    <property type="evidence" value="ECO:0007669"/>
    <property type="project" value="UniProtKB-SubCell"/>
</dbReference>
<evidence type="ECO:0000256" key="12">
    <source>
        <dbReference type="ARBA" id="ARBA00023128"/>
    </source>
</evidence>
<keyword evidence="9 15" id="KW-0862">Zinc</keyword>
<dbReference type="SUPFAM" id="SSF55486">
    <property type="entry name" value="Metalloproteases ('zincins'), catalytic domain"/>
    <property type="match status" value="1"/>
</dbReference>
<dbReference type="EMBL" id="JASNWA010000006">
    <property type="protein sequence ID" value="KAK3174982.1"/>
    <property type="molecule type" value="Genomic_DNA"/>
</dbReference>
<proteinExistence type="inferred from homology"/>
<evidence type="ECO:0000256" key="13">
    <source>
        <dbReference type="ARBA" id="ARBA00025208"/>
    </source>
</evidence>
<accession>A0AAD9ZDX4</accession>
<dbReference type="GO" id="GO:0046872">
    <property type="term" value="F:metal ion binding"/>
    <property type="evidence" value="ECO:0007669"/>
    <property type="project" value="UniProtKB-UniRule"/>
</dbReference>
<evidence type="ECO:0000313" key="17">
    <source>
        <dbReference type="EMBL" id="KAK3174982.1"/>
    </source>
</evidence>
<dbReference type="Proteomes" id="UP001276659">
    <property type="component" value="Unassembled WGS sequence"/>
</dbReference>
<keyword evidence="7 15" id="KW-0479">Metal-binding</keyword>
<dbReference type="EC" id="3.4.24.59" evidence="4"/>
<dbReference type="GO" id="GO:0006627">
    <property type="term" value="P:protein processing involved in protein targeting to mitochondrion"/>
    <property type="evidence" value="ECO:0007669"/>
    <property type="project" value="TreeGrafter"/>
</dbReference>
<evidence type="ECO:0000256" key="8">
    <source>
        <dbReference type="ARBA" id="ARBA00022801"/>
    </source>
</evidence>
<keyword evidence="18" id="KW-1185">Reference proteome</keyword>
<evidence type="ECO:0000256" key="9">
    <source>
        <dbReference type="ARBA" id="ARBA00022833"/>
    </source>
</evidence>
<comment type="function">
    <text evidence="13">Cleaves proteins, imported into the mitochondrion, to their mature size. While most mitochondrial precursor proteins are processed to the mature form in one step by mitochondrial processing peptidase (MPP), the sequential cleavage by MIP of an octapeptide after initial processing by MPP is a required step for a subgroup of nuclear-encoded precursor proteins destined for the matrix or the inner membrane.</text>
</comment>
<dbReference type="InterPro" id="IPR024077">
    <property type="entry name" value="Neurolysin/TOP_dom2"/>
</dbReference>
<evidence type="ECO:0000256" key="11">
    <source>
        <dbReference type="ARBA" id="ARBA00023049"/>
    </source>
</evidence>
<evidence type="ECO:0000256" key="2">
    <source>
        <dbReference type="ARBA" id="ARBA00004305"/>
    </source>
</evidence>
<organism evidence="17 18">
    <name type="scientific">Lepraria neglecta</name>
    <dbReference type="NCBI Taxonomy" id="209136"/>
    <lineage>
        <taxon>Eukaryota</taxon>
        <taxon>Fungi</taxon>
        <taxon>Dikarya</taxon>
        <taxon>Ascomycota</taxon>
        <taxon>Pezizomycotina</taxon>
        <taxon>Lecanoromycetes</taxon>
        <taxon>OSLEUM clade</taxon>
        <taxon>Lecanoromycetidae</taxon>
        <taxon>Lecanorales</taxon>
        <taxon>Lecanorineae</taxon>
        <taxon>Stereocaulaceae</taxon>
        <taxon>Lepraria</taxon>
    </lineage>
</organism>
<evidence type="ECO:0000256" key="3">
    <source>
        <dbReference type="ARBA" id="ARBA00006040"/>
    </source>
</evidence>
<evidence type="ECO:0000256" key="4">
    <source>
        <dbReference type="ARBA" id="ARBA00012441"/>
    </source>
</evidence>